<reference evidence="4" key="1">
    <citation type="journal article" date="2019" name="Int. J. Syst. Evol. Microbiol.">
        <title>The Global Catalogue of Microorganisms (GCM) 10K type strain sequencing project: providing services to taxonomists for standard genome sequencing and annotation.</title>
        <authorList>
            <consortium name="The Broad Institute Genomics Platform"/>
            <consortium name="The Broad Institute Genome Sequencing Center for Infectious Disease"/>
            <person name="Wu L."/>
            <person name="Ma J."/>
        </authorList>
    </citation>
    <scope>NUCLEOTIDE SEQUENCE [LARGE SCALE GENOMIC DNA]</scope>
    <source>
        <strain evidence="4">JCM 17217</strain>
    </source>
</reference>
<evidence type="ECO:0000259" key="2">
    <source>
        <dbReference type="Pfam" id="PF18962"/>
    </source>
</evidence>
<dbReference type="EMBL" id="BAABDI010000004">
    <property type="protein sequence ID" value="GAA3965837.1"/>
    <property type="molecule type" value="Genomic_DNA"/>
</dbReference>
<gene>
    <name evidence="3" type="ORF">GCM10022407_10270</name>
</gene>
<feature type="domain" description="Secretion system C-terminal sorting" evidence="2">
    <location>
        <begin position="238"/>
        <end position="314"/>
    </location>
</feature>
<accession>A0ABP7PHT9</accession>
<dbReference type="NCBIfam" id="TIGR04183">
    <property type="entry name" value="Por_Secre_tail"/>
    <property type="match status" value="1"/>
</dbReference>
<evidence type="ECO:0000313" key="4">
    <source>
        <dbReference type="Proteomes" id="UP001501556"/>
    </source>
</evidence>
<protein>
    <recommendedName>
        <fullName evidence="2">Secretion system C-terminal sorting domain-containing protein</fullName>
    </recommendedName>
</protein>
<dbReference type="Gene3D" id="2.60.120.890">
    <property type="entry name" value="BT2081, beta-jelly-roll domain"/>
    <property type="match status" value="1"/>
</dbReference>
<name>A0ABP7PHT9_9BACT</name>
<dbReference type="InterPro" id="IPR026444">
    <property type="entry name" value="Secre_tail"/>
</dbReference>
<sequence length="315" mass="33116">MKRNVLRFPLLLAAGLLTLSTTHAQQAVPNGAMETWLTRNGGEAPAQWLTTDDALQVGLPGFPVTNAVSKSTDKRGGSFAARLVNTNTLAGPVPGFMALGTNLNTLLTADSLVELGGLPYTTRAARMQFYYKFSGTIADPDDRPVARVQLTKTTGGVRRVVASGQRYLTAAATYTLTDFPLVYRLGIAPDSVHIAFGSGDFDGGNFTAGNTLLVDDIALTGTVTATRDAQLQAAVSAYPNPSATGLFTLSTSETGLLAAPFSVTDALGRVVLRQAAEQASAAPVRTVDLRSQSAGVYCLRLDSPRGPVVKQLVIR</sequence>
<evidence type="ECO:0000256" key="1">
    <source>
        <dbReference type="SAM" id="SignalP"/>
    </source>
</evidence>
<feature type="signal peptide" evidence="1">
    <location>
        <begin position="1"/>
        <end position="24"/>
    </location>
</feature>
<evidence type="ECO:0000313" key="3">
    <source>
        <dbReference type="EMBL" id="GAA3965837.1"/>
    </source>
</evidence>
<dbReference type="InterPro" id="IPR038653">
    <property type="entry name" value="Put_CMD_sf"/>
</dbReference>
<comment type="caution">
    <text evidence="3">The sequence shown here is derived from an EMBL/GenBank/DDBJ whole genome shotgun (WGS) entry which is preliminary data.</text>
</comment>
<dbReference type="RefSeq" id="WP_345121720.1">
    <property type="nucleotide sequence ID" value="NZ_BAABDI010000004.1"/>
</dbReference>
<dbReference type="Pfam" id="PF18962">
    <property type="entry name" value="Por_Secre_tail"/>
    <property type="match status" value="1"/>
</dbReference>
<keyword evidence="1" id="KW-0732">Signal</keyword>
<proteinExistence type="predicted"/>
<keyword evidence="4" id="KW-1185">Reference proteome</keyword>
<feature type="chain" id="PRO_5045117060" description="Secretion system C-terminal sorting domain-containing protein" evidence="1">
    <location>
        <begin position="25"/>
        <end position="315"/>
    </location>
</feature>
<organism evidence="3 4">
    <name type="scientific">Hymenobacter antarcticus</name>
    <dbReference type="NCBI Taxonomy" id="486270"/>
    <lineage>
        <taxon>Bacteria</taxon>
        <taxon>Pseudomonadati</taxon>
        <taxon>Bacteroidota</taxon>
        <taxon>Cytophagia</taxon>
        <taxon>Cytophagales</taxon>
        <taxon>Hymenobacteraceae</taxon>
        <taxon>Hymenobacter</taxon>
    </lineage>
</organism>
<dbReference type="Proteomes" id="UP001501556">
    <property type="component" value="Unassembled WGS sequence"/>
</dbReference>